<reference evidence="17" key="1">
    <citation type="submission" date="2018-09" db="EMBL/GenBank/DDBJ databases">
        <authorList>
            <person name="Livingstone P.G."/>
            <person name="Whitworth D.E."/>
        </authorList>
    </citation>
    <scope>NUCLEOTIDE SEQUENCE [LARGE SCALE GENOMIC DNA]</scope>
    <source>
        <strain evidence="17">CA043D</strain>
    </source>
</reference>
<accession>A0A3A8KAX7</accession>
<keyword evidence="9 13" id="KW-0238">DNA-binding</keyword>
<keyword evidence="4 13" id="KW-0479">Metal-binding</keyword>
<dbReference type="PANTHER" id="PTHR30194:SF3">
    <property type="entry name" value="CROSSOVER JUNCTION ENDODEOXYRIBONUCLEASE RUVC"/>
    <property type="match status" value="1"/>
</dbReference>
<dbReference type="OrthoDB" id="9805499at2"/>
<dbReference type="InterPro" id="IPR012337">
    <property type="entry name" value="RNaseH-like_sf"/>
</dbReference>
<dbReference type="InterPro" id="IPR002176">
    <property type="entry name" value="X-over_junc_endoDNase_RuvC"/>
</dbReference>
<dbReference type="GO" id="GO:0005737">
    <property type="term" value="C:cytoplasm"/>
    <property type="evidence" value="ECO:0007669"/>
    <property type="project" value="UniProtKB-SubCell"/>
</dbReference>
<feature type="region of interest" description="Disordered" evidence="15">
    <location>
        <begin position="161"/>
        <end position="193"/>
    </location>
</feature>
<organism evidence="16 17">
    <name type="scientific">Corallococcus carmarthensis</name>
    <dbReference type="NCBI Taxonomy" id="2316728"/>
    <lineage>
        <taxon>Bacteria</taxon>
        <taxon>Pseudomonadati</taxon>
        <taxon>Myxococcota</taxon>
        <taxon>Myxococcia</taxon>
        <taxon>Myxococcales</taxon>
        <taxon>Cystobacterineae</taxon>
        <taxon>Myxococcaceae</taxon>
        <taxon>Corallococcus</taxon>
    </lineage>
</organism>
<keyword evidence="5 13" id="KW-0255">Endonuclease</keyword>
<keyword evidence="17" id="KW-1185">Reference proteome</keyword>
<comment type="caution">
    <text evidence="16">The sequence shown here is derived from an EMBL/GenBank/DDBJ whole genome shotgun (WGS) entry which is preliminary data.</text>
</comment>
<comment type="function">
    <text evidence="13">The RuvA-RuvB-RuvC complex processes Holliday junction (HJ) DNA during genetic recombination and DNA repair. Endonuclease that resolves HJ intermediates. Cleaves cruciform DNA by making single-stranded nicks across the HJ at symmetrical positions within the homologous arms, yielding a 5'-phosphate and a 3'-hydroxyl group; requires a central core of homology in the junction. The consensus cleavage sequence is 5'-(A/T)TT(C/G)-3'. Cleavage occurs on the 3'-side of the TT dinucleotide at the point of strand exchange. HJ branch migration catalyzed by RuvA-RuvB allows RuvC to scan DNA until it finds its consensus sequence, where it cleaves and resolves the cruciform DNA.</text>
</comment>
<evidence type="ECO:0000313" key="16">
    <source>
        <dbReference type="EMBL" id="RKH04487.1"/>
    </source>
</evidence>
<dbReference type="RefSeq" id="WP_120602440.1">
    <property type="nucleotide sequence ID" value="NZ_JABFJX010000031.1"/>
</dbReference>
<dbReference type="GO" id="GO:0000287">
    <property type="term" value="F:magnesium ion binding"/>
    <property type="evidence" value="ECO:0007669"/>
    <property type="project" value="UniProtKB-UniRule"/>
</dbReference>
<sequence>MRVLGVDPGSRFMGFGVVEEKKGRLVHLGHGVIKVVESAPLAERLKDLHAALSAALQRYKPEAVAVEGLFTFRNARSALVLGHARGVALLAAAQAGLPVHEYAPASVKKSVGASGAGNKDAVARMVRTLLGVDEATLERADASDALAVALCHLNQFRVGMPRASAPSNGKRKGAASVLADRLSSAYQRPEARR</sequence>
<keyword evidence="8 13" id="KW-0460">Magnesium</keyword>
<dbReference type="HAMAP" id="MF_00034">
    <property type="entry name" value="RuvC"/>
    <property type="match status" value="1"/>
</dbReference>
<dbReference type="GO" id="GO:0006310">
    <property type="term" value="P:DNA recombination"/>
    <property type="evidence" value="ECO:0007669"/>
    <property type="project" value="UniProtKB-UniRule"/>
</dbReference>
<dbReference type="NCBIfam" id="TIGR00228">
    <property type="entry name" value="ruvC"/>
    <property type="match status" value="1"/>
</dbReference>
<evidence type="ECO:0000256" key="14">
    <source>
        <dbReference type="NCBIfam" id="TIGR00228"/>
    </source>
</evidence>
<comment type="subunit">
    <text evidence="13">Homodimer which binds Holliday junction (HJ) DNA. The HJ becomes 2-fold symmetrical on binding to RuvC with unstacked arms; it has a different conformation from HJ DNA in complex with RuvA. In the full resolvosome a probable DNA-RuvA(4)-RuvB(12)-RuvC(2) complex forms which resolves the HJ.</text>
</comment>
<comment type="catalytic activity">
    <reaction evidence="12 13">
        <text>Endonucleolytic cleavage at a junction such as a reciprocal single-stranded crossover between two homologous DNA duplexes (Holliday junction).</text>
        <dbReference type="EC" id="3.1.21.10"/>
    </reaction>
</comment>
<dbReference type="CDD" id="cd16962">
    <property type="entry name" value="RuvC"/>
    <property type="match status" value="1"/>
</dbReference>
<proteinExistence type="inferred from homology"/>
<dbReference type="FunFam" id="3.30.420.10:FF:000002">
    <property type="entry name" value="Crossover junction endodeoxyribonuclease RuvC"/>
    <property type="match status" value="1"/>
</dbReference>
<dbReference type="EMBL" id="RAWE01000028">
    <property type="protein sequence ID" value="RKH04487.1"/>
    <property type="molecule type" value="Genomic_DNA"/>
</dbReference>
<evidence type="ECO:0000256" key="4">
    <source>
        <dbReference type="ARBA" id="ARBA00022723"/>
    </source>
</evidence>
<evidence type="ECO:0000256" key="11">
    <source>
        <dbReference type="ARBA" id="ARBA00023204"/>
    </source>
</evidence>
<keyword evidence="11 13" id="KW-0234">DNA repair</keyword>
<keyword evidence="3 13" id="KW-0540">Nuclease</keyword>
<comment type="cofactor">
    <cofactor evidence="13">
        <name>Mg(2+)</name>
        <dbReference type="ChEBI" id="CHEBI:18420"/>
    </cofactor>
    <text evidence="13">Binds 2 Mg(2+) ion per subunit.</text>
</comment>
<evidence type="ECO:0000256" key="8">
    <source>
        <dbReference type="ARBA" id="ARBA00022842"/>
    </source>
</evidence>
<feature type="binding site" evidence="13">
    <location>
        <position position="141"/>
    </location>
    <ligand>
        <name>Mg(2+)</name>
        <dbReference type="ChEBI" id="CHEBI:18420"/>
        <label>1</label>
    </ligand>
</feature>
<dbReference type="EC" id="3.1.21.10" evidence="13 14"/>
<evidence type="ECO:0000256" key="3">
    <source>
        <dbReference type="ARBA" id="ARBA00022722"/>
    </source>
</evidence>
<dbReference type="AlphaFoldDB" id="A0A3A8KAX7"/>
<dbReference type="PANTHER" id="PTHR30194">
    <property type="entry name" value="CROSSOVER JUNCTION ENDODEOXYRIBONUCLEASE RUVC"/>
    <property type="match status" value="1"/>
</dbReference>
<keyword evidence="6 13" id="KW-0227">DNA damage</keyword>
<feature type="active site" evidence="13">
    <location>
        <position position="141"/>
    </location>
</feature>
<dbReference type="SUPFAM" id="SSF53098">
    <property type="entry name" value="Ribonuclease H-like"/>
    <property type="match status" value="1"/>
</dbReference>
<keyword evidence="2 13" id="KW-0963">Cytoplasm</keyword>
<evidence type="ECO:0000256" key="13">
    <source>
        <dbReference type="HAMAP-Rule" id="MF_00034"/>
    </source>
</evidence>
<evidence type="ECO:0000256" key="10">
    <source>
        <dbReference type="ARBA" id="ARBA00023172"/>
    </source>
</evidence>
<dbReference type="InterPro" id="IPR036397">
    <property type="entry name" value="RNaseH_sf"/>
</dbReference>
<dbReference type="Pfam" id="PF02075">
    <property type="entry name" value="RuvC"/>
    <property type="match status" value="1"/>
</dbReference>
<dbReference type="GO" id="GO:0008821">
    <property type="term" value="F:crossover junction DNA endonuclease activity"/>
    <property type="evidence" value="ECO:0007669"/>
    <property type="project" value="UniProtKB-UniRule"/>
</dbReference>
<feature type="binding site" evidence="13">
    <location>
        <position position="7"/>
    </location>
    <ligand>
        <name>Mg(2+)</name>
        <dbReference type="ChEBI" id="CHEBI:18420"/>
        <label>1</label>
    </ligand>
</feature>
<feature type="active site" evidence="13">
    <location>
        <position position="7"/>
    </location>
</feature>
<dbReference type="GO" id="GO:0006281">
    <property type="term" value="P:DNA repair"/>
    <property type="evidence" value="ECO:0007669"/>
    <property type="project" value="UniProtKB-UniRule"/>
</dbReference>
<comment type="subcellular location">
    <subcellularLocation>
        <location evidence="13">Cytoplasm</location>
    </subcellularLocation>
</comment>
<evidence type="ECO:0000256" key="12">
    <source>
        <dbReference type="ARBA" id="ARBA00029354"/>
    </source>
</evidence>
<gene>
    <name evidence="13 16" type="primary">ruvC</name>
    <name evidence="16" type="ORF">D7X32_10770</name>
</gene>
<dbReference type="Proteomes" id="UP000268313">
    <property type="component" value="Unassembled WGS sequence"/>
</dbReference>
<evidence type="ECO:0000256" key="6">
    <source>
        <dbReference type="ARBA" id="ARBA00022763"/>
    </source>
</evidence>
<evidence type="ECO:0000256" key="15">
    <source>
        <dbReference type="SAM" id="MobiDB-lite"/>
    </source>
</evidence>
<dbReference type="PRINTS" id="PR00696">
    <property type="entry name" value="RSOLVASERUVC"/>
</dbReference>
<dbReference type="GO" id="GO:0048476">
    <property type="term" value="C:Holliday junction resolvase complex"/>
    <property type="evidence" value="ECO:0007669"/>
    <property type="project" value="UniProtKB-UniRule"/>
</dbReference>
<dbReference type="Gene3D" id="3.30.420.10">
    <property type="entry name" value="Ribonuclease H-like superfamily/Ribonuclease H"/>
    <property type="match status" value="1"/>
</dbReference>
<evidence type="ECO:0000256" key="1">
    <source>
        <dbReference type="ARBA" id="ARBA00009518"/>
    </source>
</evidence>
<evidence type="ECO:0000256" key="7">
    <source>
        <dbReference type="ARBA" id="ARBA00022801"/>
    </source>
</evidence>
<name>A0A3A8KAX7_9BACT</name>
<protein>
    <recommendedName>
        <fullName evidence="13 14">Crossover junction endodeoxyribonuclease RuvC</fullName>
        <ecNumber evidence="13 14">3.1.21.10</ecNumber>
    </recommendedName>
    <alternativeName>
        <fullName evidence="13">Holliday junction nuclease RuvC</fullName>
    </alternativeName>
    <alternativeName>
        <fullName evidence="13">Holliday junction resolvase RuvC</fullName>
    </alternativeName>
</protein>
<feature type="active site" evidence="13">
    <location>
        <position position="67"/>
    </location>
</feature>
<keyword evidence="7 13" id="KW-0378">Hydrolase</keyword>
<comment type="similarity">
    <text evidence="1 13">Belongs to the RuvC family.</text>
</comment>
<evidence type="ECO:0000256" key="2">
    <source>
        <dbReference type="ARBA" id="ARBA00022490"/>
    </source>
</evidence>
<evidence type="ECO:0000313" key="17">
    <source>
        <dbReference type="Proteomes" id="UP000268313"/>
    </source>
</evidence>
<keyword evidence="10 13" id="KW-0233">DNA recombination</keyword>
<dbReference type="GO" id="GO:0003677">
    <property type="term" value="F:DNA binding"/>
    <property type="evidence" value="ECO:0007669"/>
    <property type="project" value="UniProtKB-KW"/>
</dbReference>
<evidence type="ECO:0000256" key="9">
    <source>
        <dbReference type="ARBA" id="ARBA00023125"/>
    </source>
</evidence>
<feature type="binding site" evidence="13">
    <location>
        <position position="67"/>
    </location>
    <ligand>
        <name>Mg(2+)</name>
        <dbReference type="ChEBI" id="CHEBI:18420"/>
        <label>2</label>
    </ligand>
</feature>
<evidence type="ECO:0000256" key="5">
    <source>
        <dbReference type="ARBA" id="ARBA00022759"/>
    </source>
</evidence>